<evidence type="ECO:0000256" key="4">
    <source>
        <dbReference type="ARBA" id="ARBA00022840"/>
    </source>
</evidence>
<evidence type="ECO:0000256" key="1">
    <source>
        <dbReference type="ARBA" id="ARBA00022741"/>
    </source>
</evidence>
<dbReference type="SMART" id="SM00490">
    <property type="entry name" value="HELICc"/>
    <property type="match status" value="1"/>
</dbReference>
<dbReference type="EMBL" id="CP066539">
    <property type="protein sequence ID" value="QRL02272.1"/>
    <property type="molecule type" value="Genomic_DNA"/>
</dbReference>
<dbReference type="PROSITE" id="PS51192">
    <property type="entry name" value="HELICASE_ATP_BIND_1"/>
    <property type="match status" value="1"/>
</dbReference>
<dbReference type="Pfam" id="PF00270">
    <property type="entry name" value="DEAD"/>
    <property type="match status" value="1"/>
</dbReference>
<evidence type="ECO:0000259" key="6">
    <source>
        <dbReference type="PROSITE" id="PS51194"/>
    </source>
</evidence>
<dbReference type="InterPro" id="IPR001650">
    <property type="entry name" value="Helicase_C-like"/>
</dbReference>
<dbReference type="GO" id="GO:0003676">
    <property type="term" value="F:nucleic acid binding"/>
    <property type="evidence" value="ECO:0007669"/>
    <property type="project" value="InterPro"/>
</dbReference>
<gene>
    <name evidence="7" type="ORF">JDS37_13250</name>
</gene>
<dbReference type="Proteomes" id="UP000663479">
    <property type="component" value="Chromosome"/>
</dbReference>
<keyword evidence="2" id="KW-0378">Hydrolase</keyword>
<dbReference type="GO" id="GO:0016787">
    <property type="term" value="F:hydrolase activity"/>
    <property type="evidence" value="ECO:0007669"/>
    <property type="project" value="UniProtKB-KW"/>
</dbReference>
<dbReference type="InterPro" id="IPR027417">
    <property type="entry name" value="P-loop_NTPase"/>
</dbReference>
<keyword evidence="4" id="KW-0067">ATP-binding</keyword>
<dbReference type="SMART" id="SM00487">
    <property type="entry name" value="DEXDc"/>
    <property type="match status" value="1"/>
</dbReference>
<evidence type="ECO:0000259" key="5">
    <source>
        <dbReference type="PROSITE" id="PS51192"/>
    </source>
</evidence>
<dbReference type="PANTHER" id="PTHR47961">
    <property type="entry name" value="DNA POLYMERASE THETA, PUTATIVE (AFU_ORTHOLOGUE AFUA_1G05260)-RELATED"/>
    <property type="match status" value="1"/>
</dbReference>
<organism evidence="7 8">
    <name type="scientific">Vreelandella venusta</name>
    <dbReference type="NCBI Taxonomy" id="44935"/>
    <lineage>
        <taxon>Bacteria</taxon>
        <taxon>Pseudomonadati</taxon>
        <taxon>Pseudomonadota</taxon>
        <taxon>Gammaproteobacteria</taxon>
        <taxon>Oceanospirillales</taxon>
        <taxon>Halomonadaceae</taxon>
        <taxon>Vreelandella</taxon>
    </lineage>
</organism>
<protein>
    <submittedName>
        <fullName evidence="7">DEAD/DEAH box helicase</fullName>
    </submittedName>
</protein>
<dbReference type="GO" id="GO:0005524">
    <property type="term" value="F:ATP binding"/>
    <property type="evidence" value="ECO:0007669"/>
    <property type="project" value="UniProtKB-KW"/>
</dbReference>
<evidence type="ECO:0000313" key="7">
    <source>
        <dbReference type="EMBL" id="QRL02272.1"/>
    </source>
</evidence>
<evidence type="ECO:0000256" key="2">
    <source>
        <dbReference type="ARBA" id="ARBA00022801"/>
    </source>
</evidence>
<evidence type="ECO:0000256" key="3">
    <source>
        <dbReference type="ARBA" id="ARBA00022806"/>
    </source>
</evidence>
<dbReference type="InterPro" id="IPR014001">
    <property type="entry name" value="Helicase_ATP-bd"/>
</dbReference>
<dbReference type="Gene3D" id="3.40.50.300">
    <property type="entry name" value="P-loop containing nucleotide triphosphate hydrolases"/>
    <property type="match status" value="2"/>
</dbReference>
<evidence type="ECO:0000313" key="8">
    <source>
        <dbReference type="Proteomes" id="UP000663479"/>
    </source>
</evidence>
<reference evidence="7" key="1">
    <citation type="submission" date="2020-12" db="EMBL/GenBank/DDBJ databases">
        <title>Genome reconstruction of Halomonas venusta strain DSM 4743.</title>
        <authorList>
            <person name="Aguirre-Garrido J.F."/>
            <person name="Hernandez-Soto L.M."/>
            <person name="Martinez-Abarca F."/>
        </authorList>
    </citation>
    <scope>NUCLEOTIDE SEQUENCE</scope>
    <source>
        <strain evidence="7">4743</strain>
    </source>
</reference>
<sequence>MIVMNKIRGLIEKLQIHSTQSQLPGSPTSIEKPFEETEINQLLGHASILSLSEEAEDKILTYEIITRLLEVRSGDDSRLLNSAEVIMSRLGNFPGRKLLRERFNFSGEKIPSFLKLECLSREVENSVFIDEESIQLTDFQYNFYSSLQEEKALSVSAPTSAGKSFVLGLNLIRKLREKDGQCIVYIVPTRALIAEVSSRVRDSLRQYKLDDIIIRTAPFAISKEKSQNGVVYVLTQERLMNYLSDTTDEMPIITSLIVDEAHEIQNGKRGMLLQSAIDYLLKKYPRTEVLFASPLIKNPGYFFNVFNISDNGKFFTETISPVSQNIILASDVVGKTKEINFQLLSDRKRIPLGNRTVDFKFRGKKSIQKANLASEISKNDESVIIFANGPSDAESVAKEISETIKNYVPSPDIKLFIDFIRKEIHPDYPLIECLESGVGFHYGKMPSIVRSGIETLFKNDEIKYICCTSTLLQGVNLPAKHIIIENPKSGDSPMTRSDFLNLSGRAGRLLKEFHGNIWCIRPSTWDDSSYEGDNLQEISSAISSVMTDGGSLIQNLLSENVGSGKTIDEAEMAFSKLYQDYHYSENHSSIEVYRTDENSENLDRTISAISQVIVDLPSDIIEKNSGIRPDYLQRLYSFLSMKEHIEDYLLISPYAAGAKRKMENVIDAFIDCFEWDLSESYRNLISHLAYNWIWGKSLGELLEKRVSFVRGRQPSKKASTIIRDYLNVLEHDIRFKMVKYFSAYNDILRVVLTHNGIDVEEIELESYHIYLEFGSCKKEALNIMAMGLSRFTALHLSNVSDAIPESSGIDEYFNKIKAMDVINLKIPSLCKQEILKMQGKSVRLAAANK</sequence>
<dbReference type="Pfam" id="PF00271">
    <property type="entry name" value="Helicase_C"/>
    <property type="match status" value="1"/>
</dbReference>
<keyword evidence="1" id="KW-0547">Nucleotide-binding</keyword>
<keyword evidence="3 7" id="KW-0347">Helicase</keyword>
<feature type="domain" description="Helicase ATP-binding" evidence="5">
    <location>
        <begin position="144"/>
        <end position="276"/>
    </location>
</feature>
<dbReference type="InterPro" id="IPR011545">
    <property type="entry name" value="DEAD/DEAH_box_helicase_dom"/>
</dbReference>
<dbReference type="AlphaFoldDB" id="A0AAQ0CGP9"/>
<dbReference type="InterPro" id="IPR050474">
    <property type="entry name" value="Hel308_SKI2-like"/>
</dbReference>
<dbReference type="GO" id="GO:0004386">
    <property type="term" value="F:helicase activity"/>
    <property type="evidence" value="ECO:0007669"/>
    <property type="project" value="UniProtKB-KW"/>
</dbReference>
<name>A0AAQ0CGP9_9GAMM</name>
<dbReference type="PANTHER" id="PTHR47961:SF6">
    <property type="entry name" value="DNA-DIRECTED DNA POLYMERASE"/>
    <property type="match status" value="1"/>
</dbReference>
<proteinExistence type="predicted"/>
<dbReference type="PROSITE" id="PS51194">
    <property type="entry name" value="HELICASE_CTER"/>
    <property type="match status" value="1"/>
</dbReference>
<accession>A0AAQ0CGP9</accession>
<dbReference type="SUPFAM" id="SSF52540">
    <property type="entry name" value="P-loop containing nucleoside triphosphate hydrolases"/>
    <property type="match status" value="1"/>
</dbReference>
<feature type="domain" description="Helicase C-terminal" evidence="6">
    <location>
        <begin position="368"/>
        <end position="553"/>
    </location>
</feature>